<dbReference type="Gramene" id="TRITD1Av1G118430.1">
    <property type="protein sequence ID" value="TRITD1Av1G118430.1"/>
    <property type="gene ID" value="TRITD1Av1G118430"/>
</dbReference>
<accession>A0A9R0UVY9</accession>
<dbReference type="InterPro" id="IPR023210">
    <property type="entry name" value="NADP_OxRdtase_dom"/>
</dbReference>
<proteinExistence type="predicted"/>
<dbReference type="Gene3D" id="3.20.20.100">
    <property type="entry name" value="NADP-dependent oxidoreductase domain"/>
    <property type="match status" value="1"/>
</dbReference>
<dbReference type="EMBL" id="LT934111">
    <property type="protein sequence ID" value="VAH05255.1"/>
    <property type="molecule type" value="Genomic_DNA"/>
</dbReference>
<keyword evidence="4" id="KW-1185">Reference proteome</keyword>
<dbReference type="InterPro" id="IPR036812">
    <property type="entry name" value="NAD(P)_OxRdtase_dom_sf"/>
</dbReference>
<evidence type="ECO:0000313" key="3">
    <source>
        <dbReference type="EMBL" id="VAH05255.1"/>
    </source>
</evidence>
<dbReference type="AlphaFoldDB" id="A0A9R0UVY9"/>
<name>A0A9R0UVY9_TRITD</name>
<reference evidence="3 4" key="1">
    <citation type="submission" date="2017-09" db="EMBL/GenBank/DDBJ databases">
        <authorList>
            <consortium name="International Durum Wheat Genome Sequencing Consortium (IDWGSC)"/>
            <person name="Milanesi L."/>
        </authorList>
    </citation>
    <scope>NUCLEOTIDE SEQUENCE [LARGE SCALE GENOMIC DNA]</scope>
    <source>
        <strain evidence="4">cv. Svevo</strain>
    </source>
</reference>
<dbReference type="SUPFAM" id="SSF51430">
    <property type="entry name" value="NAD(P)-linked oxidoreductase"/>
    <property type="match status" value="1"/>
</dbReference>
<evidence type="ECO:0000256" key="1">
    <source>
        <dbReference type="SAM" id="MobiDB-lite"/>
    </source>
</evidence>
<sequence>MDAEGGDRGAGLRARGRGPHREPVQKVAINWCVCKGAIPIPGVKTVRHVEDNLGALGWRLSPDEISELEAAAMECPKKMVQNIFQTA</sequence>
<dbReference type="Proteomes" id="UP000324705">
    <property type="component" value="Chromosome 1A"/>
</dbReference>
<dbReference type="OMA" id="QKVAINW"/>
<evidence type="ECO:0000313" key="4">
    <source>
        <dbReference type="Proteomes" id="UP000324705"/>
    </source>
</evidence>
<evidence type="ECO:0000259" key="2">
    <source>
        <dbReference type="Pfam" id="PF00248"/>
    </source>
</evidence>
<organism evidence="3 4">
    <name type="scientific">Triticum turgidum subsp. durum</name>
    <name type="common">Durum wheat</name>
    <name type="synonym">Triticum durum</name>
    <dbReference type="NCBI Taxonomy" id="4567"/>
    <lineage>
        <taxon>Eukaryota</taxon>
        <taxon>Viridiplantae</taxon>
        <taxon>Streptophyta</taxon>
        <taxon>Embryophyta</taxon>
        <taxon>Tracheophyta</taxon>
        <taxon>Spermatophyta</taxon>
        <taxon>Magnoliopsida</taxon>
        <taxon>Liliopsida</taxon>
        <taxon>Poales</taxon>
        <taxon>Poaceae</taxon>
        <taxon>BOP clade</taxon>
        <taxon>Pooideae</taxon>
        <taxon>Triticodae</taxon>
        <taxon>Triticeae</taxon>
        <taxon>Triticinae</taxon>
        <taxon>Triticum</taxon>
    </lineage>
</organism>
<protein>
    <recommendedName>
        <fullName evidence="2">NADP-dependent oxidoreductase domain-containing protein</fullName>
    </recommendedName>
</protein>
<feature type="domain" description="NADP-dependent oxidoreductase" evidence="2">
    <location>
        <begin position="20"/>
        <end position="71"/>
    </location>
</feature>
<feature type="region of interest" description="Disordered" evidence="1">
    <location>
        <begin position="1"/>
        <end position="22"/>
    </location>
</feature>
<dbReference type="Pfam" id="PF00248">
    <property type="entry name" value="Aldo_ket_red"/>
    <property type="match status" value="1"/>
</dbReference>
<gene>
    <name evidence="3" type="ORF">TRITD_1Av1G118430</name>
</gene>